<keyword evidence="1" id="KW-0732">Signal</keyword>
<dbReference type="AlphaFoldDB" id="A0A518CI02"/>
<dbReference type="EMBL" id="CP036281">
    <property type="protein sequence ID" value="QDU78855.1"/>
    <property type="molecule type" value="Genomic_DNA"/>
</dbReference>
<feature type="chain" id="PRO_5022028747" evidence="1">
    <location>
        <begin position="25"/>
        <end position="181"/>
    </location>
</feature>
<gene>
    <name evidence="2" type="ORF">Pla110_05590</name>
</gene>
<evidence type="ECO:0000313" key="2">
    <source>
        <dbReference type="EMBL" id="QDU78855.1"/>
    </source>
</evidence>
<dbReference type="Proteomes" id="UP000317178">
    <property type="component" value="Chromosome"/>
</dbReference>
<name>A0A518CI02_9PLAN</name>
<protein>
    <submittedName>
        <fullName evidence="2">Uncharacterized protein</fullName>
    </submittedName>
</protein>
<dbReference type="KEGG" id="plon:Pla110_05590"/>
<sequence length="181" mass="20577" precursor="true">MKKFACILIPVVFLCGLMASNAWALATEEFGNKPQAEANYPYWDDLEKVVNHPSRHYRSRGNVFEYCYFKADVDQLNEILKKFAAVKMQKHTVEFKKGPGKGRDLLKTVEFEFSSLLKVNNGFNAYSFNDGVAKTPLNGIKLYRPEVRPDPVLTIYLSGDITRDKLKIPGNCTVEDETVTE</sequence>
<evidence type="ECO:0000313" key="3">
    <source>
        <dbReference type="Proteomes" id="UP000317178"/>
    </source>
</evidence>
<proteinExistence type="predicted"/>
<evidence type="ECO:0000256" key="1">
    <source>
        <dbReference type="SAM" id="SignalP"/>
    </source>
</evidence>
<feature type="signal peptide" evidence="1">
    <location>
        <begin position="1"/>
        <end position="24"/>
    </location>
</feature>
<accession>A0A518CI02</accession>
<dbReference type="OrthoDB" id="272387at2"/>
<reference evidence="2 3" key="1">
    <citation type="submission" date="2019-02" db="EMBL/GenBank/DDBJ databases">
        <title>Deep-cultivation of Planctomycetes and their phenomic and genomic characterization uncovers novel biology.</title>
        <authorList>
            <person name="Wiegand S."/>
            <person name="Jogler M."/>
            <person name="Boedeker C."/>
            <person name="Pinto D."/>
            <person name="Vollmers J."/>
            <person name="Rivas-Marin E."/>
            <person name="Kohn T."/>
            <person name="Peeters S.H."/>
            <person name="Heuer A."/>
            <person name="Rast P."/>
            <person name="Oberbeckmann S."/>
            <person name="Bunk B."/>
            <person name="Jeske O."/>
            <person name="Meyerdierks A."/>
            <person name="Storesund J.E."/>
            <person name="Kallscheuer N."/>
            <person name="Luecker S."/>
            <person name="Lage O.M."/>
            <person name="Pohl T."/>
            <person name="Merkel B.J."/>
            <person name="Hornburger P."/>
            <person name="Mueller R.-W."/>
            <person name="Bruemmer F."/>
            <person name="Labrenz M."/>
            <person name="Spormann A.M."/>
            <person name="Op den Camp H."/>
            <person name="Overmann J."/>
            <person name="Amann R."/>
            <person name="Jetten M.S.M."/>
            <person name="Mascher T."/>
            <person name="Medema M.H."/>
            <person name="Devos D.P."/>
            <person name="Kaster A.-K."/>
            <person name="Ovreas L."/>
            <person name="Rohde M."/>
            <person name="Galperin M.Y."/>
            <person name="Jogler C."/>
        </authorList>
    </citation>
    <scope>NUCLEOTIDE SEQUENCE [LARGE SCALE GENOMIC DNA]</scope>
    <source>
        <strain evidence="2 3">Pla110</strain>
    </source>
</reference>
<dbReference type="RefSeq" id="WP_144992913.1">
    <property type="nucleotide sequence ID" value="NZ_CP036281.1"/>
</dbReference>
<keyword evidence="3" id="KW-1185">Reference proteome</keyword>
<organism evidence="2 3">
    <name type="scientific">Polystyrenella longa</name>
    <dbReference type="NCBI Taxonomy" id="2528007"/>
    <lineage>
        <taxon>Bacteria</taxon>
        <taxon>Pseudomonadati</taxon>
        <taxon>Planctomycetota</taxon>
        <taxon>Planctomycetia</taxon>
        <taxon>Planctomycetales</taxon>
        <taxon>Planctomycetaceae</taxon>
        <taxon>Polystyrenella</taxon>
    </lineage>
</organism>